<organism evidence="1">
    <name type="scientific">marine sediment metagenome</name>
    <dbReference type="NCBI Taxonomy" id="412755"/>
    <lineage>
        <taxon>unclassified sequences</taxon>
        <taxon>metagenomes</taxon>
        <taxon>ecological metagenomes</taxon>
    </lineage>
</organism>
<evidence type="ECO:0000313" key="1">
    <source>
        <dbReference type="EMBL" id="KKM99222.1"/>
    </source>
</evidence>
<sequence>MAWRKDDGAPCVYCRETVRLLDGHFERCPVIQLYLHIWQGDLD</sequence>
<accession>A0A0F9Q1D1</accession>
<reference evidence="1" key="1">
    <citation type="journal article" date="2015" name="Nature">
        <title>Complex archaea that bridge the gap between prokaryotes and eukaryotes.</title>
        <authorList>
            <person name="Spang A."/>
            <person name="Saw J.H."/>
            <person name="Jorgensen S.L."/>
            <person name="Zaremba-Niedzwiedzka K."/>
            <person name="Martijn J."/>
            <person name="Lind A.E."/>
            <person name="van Eijk R."/>
            <person name="Schleper C."/>
            <person name="Guy L."/>
            <person name="Ettema T.J."/>
        </authorList>
    </citation>
    <scope>NUCLEOTIDE SEQUENCE</scope>
</reference>
<dbReference type="AlphaFoldDB" id="A0A0F9Q1D1"/>
<proteinExistence type="predicted"/>
<name>A0A0F9Q1D1_9ZZZZ</name>
<comment type="caution">
    <text evidence="1">The sequence shown here is derived from an EMBL/GenBank/DDBJ whole genome shotgun (WGS) entry which is preliminary data.</text>
</comment>
<protein>
    <submittedName>
        <fullName evidence="1">Uncharacterized protein</fullName>
    </submittedName>
</protein>
<gene>
    <name evidence="1" type="ORF">LCGC14_1150150</name>
</gene>
<dbReference type="EMBL" id="LAZR01005522">
    <property type="protein sequence ID" value="KKM99222.1"/>
    <property type="molecule type" value="Genomic_DNA"/>
</dbReference>